<dbReference type="EMBL" id="AP035884">
    <property type="protein sequence ID" value="BFP54600.1"/>
    <property type="molecule type" value="Genomic_DNA"/>
</dbReference>
<proteinExistence type="predicted"/>
<dbReference type="RefSeq" id="WP_408054128.1">
    <property type="nucleotide sequence ID" value="NZ_AP035884.1"/>
</dbReference>
<reference evidence="2" key="1">
    <citation type="submission" date="2024-07" db="EMBL/GenBank/DDBJ databases">
        <title>Complete genome sequences of cellulolytic bacteria, Kitasatospora sp. CMC57 and Streptomyces sp. CMC78, isolated from Japanese agricultural soil.</title>
        <authorList>
            <person name="Hashimoto T."/>
            <person name="Ito M."/>
            <person name="Iwamoto M."/>
            <person name="Fukahori D."/>
            <person name="Shoda T."/>
            <person name="Sakoda M."/>
            <person name="Morohoshi T."/>
            <person name="Mitsuboshi M."/>
            <person name="Nishizawa T."/>
        </authorList>
    </citation>
    <scope>NUCLEOTIDE SEQUENCE</scope>
    <source>
        <strain evidence="2">CMC78</strain>
    </source>
</reference>
<protein>
    <submittedName>
        <fullName evidence="2">CHAT domain-containing protein</fullName>
    </submittedName>
</protein>
<dbReference type="KEGG" id="stcm:SCMC78_44070"/>
<accession>A0AB33KPG5</accession>
<sequence length="1254" mass="135455">MDERELVSRIIAAVERAIPDGAPGMMPDPDAVLDSEALLASDTLMNWYLRHPQVKGNPRTFLAMATLHWMRYQILPKDQAERDLLTALLLCRTMHAYDPAFLSDPLRRFAEEGEERLAELRVDVLSDAARERMDRDGDPKGRLAALGEAESLLESAMVHAGPYPLLKADLSGRLGYLWGLRFRCTGSPEDIDTSERWHRRAVEAVDGLDGQGEERARHLSGWAESLCERHETFSRTDDADQGISALREVVRLLPADHTFRNISLVKLAHALLSRFEQTERESDLLDAWTTIHEALDTSTGRPSQRIGAMELSCLSRAAVLRYAHSDDRTLLHQAVHAAREAIVLTAPDDVDFPERQSRLGVALGLRFDVLGDPADLDDLVGAARAAFACPDVGSARSLRYRIGLAQALGRSYQHSGRSEQAEEAIELCRSAAAELAPGDARYRVVLNTLAGTLSRRFGRSGDIDDLEAAVEAAFEAAATAPPGSSERALMLGNLQTVLATRYRFTLEDRDLEEALQAAEELWASRALAPAYRTAMAINLAQLLAARSGDTGTSQSGTRDLDRAVELLRQVLAWTSPGDLARSHAQLDLAGNLMARSAPSGGEADLAEALAVCRDAMAHLRDGDPFRGRLLSRYSDVLLMKFRAGGQKSDLDEAIALERQAAEADAPPIIVAHGDGRSSLADKLAVRAEHTEEEDQVGEAIRANRLLAEDESLQPWRRMRHARSWTRLAVRSGDDASASAGFAIAVRLLPVLGGRGSSLRTRERHLADWAGMAADAAAHAISAGKAEQAVELLENGRSVLWAQTLRMSDDLSGLQAVAPDLAARLLELRTLVNADEAAQVAAPLGGDFTPYTGRRDRARWAAAWDETVALVRRLPGFESFLEPAGFAELAAAAGPVPVVVVNVSGLRCDALVVADGRVDVVPLPRLALSDVLKLSDAFLTTTTTGSALGMVGSLALRGNITSISAWLWRAVAEPVLSFLGHEAPPAEGEPWPRVCWSPVGPLAFLPLHAAGDGDPGAPAHRTVLDRVVSSYTPTLSALARARAHGSSSASASAGERPSMLAVSLPETPGGAPLSYAAEELDRIRGRLSPAVRVTALVGGEAERETVLAQLDAHHWVHFVCHGSQPMDDPGRGGIQLWDGTLTVREMAALRLPKAQLAYLSACDTAVGGNRLLDEYLHLAAALQIVGYPHVIAAQWRTHDRYAADIADGVYEVLGDVDAGLDVNRAAVALHRAVRALRERFPRQPDIWAPYIHVGT</sequence>
<name>A0AB33KPG5_9ACTN</name>
<dbReference type="AlphaFoldDB" id="A0AB33KPG5"/>
<dbReference type="InterPro" id="IPR024983">
    <property type="entry name" value="CHAT_dom"/>
</dbReference>
<evidence type="ECO:0000259" key="1">
    <source>
        <dbReference type="Pfam" id="PF12770"/>
    </source>
</evidence>
<feature type="domain" description="CHAT" evidence="1">
    <location>
        <begin position="963"/>
        <end position="1253"/>
    </location>
</feature>
<organism evidence="2">
    <name type="scientific">Streptomyces sp. CMC78</name>
    <dbReference type="NCBI Taxonomy" id="3231512"/>
    <lineage>
        <taxon>Bacteria</taxon>
        <taxon>Bacillati</taxon>
        <taxon>Actinomycetota</taxon>
        <taxon>Actinomycetes</taxon>
        <taxon>Kitasatosporales</taxon>
        <taxon>Streptomycetaceae</taxon>
        <taxon>Streptomyces</taxon>
    </lineage>
</organism>
<dbReference type="Pfam" id="PF12770">
    <property type="entry name" value="CHAT"/>
    <property type="match status" value="1"/>
</dbReference>
<evidence type="ECO:0000313" key="2">
    <source>
        <dbReference type="EMBL" id="BFP54600.1"/>
    </source>
</evidence>
<gene>
    <name evidence="2" type="ORF">SCMC78_44070</name>
</gene>